<evidence type="ECO:0000256" key="1">
    <source>
        <dbReference type="ARBA" id="ARBA00004141"/>
    </source>
</evidence>
<proteinExistence type="predicted"/>
<dbReference type="CDD" id="cd03386">
    <property type="entry name" value="PAP2_Aur1_like"/>
    <property type="match status" value="1"/>
</dbReference>
<name>A0A6J4UWK5_9BACT</name>
<evidence type="ECO:0000313" key="7">
    <source>
        <dbReference type="EMBL" id="CAA9559990.1"/>
    </source>
</evidence>
<gene>
    <name evidence="7" type="ORF">AVDCRST_MAG19-1717</name>
</gene>
<feature type="transmembrane region" description="Helical" evidence="5">
    <location>
        <begin position="32"/>
        <end position="51"/>
    </location>
</feature>
<dbReference type="PANTHER" id="PTHR31310:SF7">
    <property type="entry name" value="PA-PHOSPHATASE RELATED-FAMILY PROTEIN DDB_G0268928"/>
    <property type="match status" value="1"/>
</dbReference>
<dbReference type="PANTHER" id="PTHR31310">
    <property type="match status" value="1"/>
</dbReference>
<sequence length="366" mass="41592">MSTAASRVPLKMSTWQTLSRSETSATAAQRSFARLAVFMFAAYVAVAVVLYVWRGASFTPDRWLILLLIGAAVMGKAVAFLRDWIPLVMLIAGYELMRKLAGTMVAEQGRYVHVQELIAADRALFGGQLPTLWLQDRFYDAGQVHWYDYVTLLFYALHFVFPLAFAFMLWVAHRERFWQFCVGFLLMTYAAFAFFLFYPAAPPWFAERYGYLEGVAWPAAQSMQAMVPEGYQNFDSFKVWDDVSGNPVAAMPSLHAAFPWLVLLFAVKYFGLRGLWFLPYSPILWFSIVYLAHHWVIDIVAGVAWATLCFVAVQFAWPFLVDGRGWRWRWRSVRGRGAARLGPLGLPPEESGGVISAPVRARRQST</sequence>
<dbReference type="InterPro" id="IPR052185">
    <property type="entry name" value="IPC_Synthase-Related"/>
</dbReference>
<evidence type="ECO:0000259" key="6">
    <source>
        <dbReference type="Pfam" id="PF14378"/>
    </source>
</evidence>
<keyword evidence="3 5" id="KW-1133">Transmembrane helix</keyword>
<dbReference type="InterPro" id="IPR026841">
    <property type="entry name" value="Aur1/Ipt1"/>
</dbReference>
<keyword evidence="2 5" id="KW-0812">Transmembrane</keyword>
<feature type="transmembrane region" description="Helical" evidence="5">
    <location>
        <begin position="63"/>
        <end position="81"/>
    </location>
</feature>
<evidence type="ECO:0000256" key="3">
    <source>
        <dbReference type="ARBA" id="ARBA00022989"/>
    </source>
</evidence>
<feature type="transmembrane region" description="Helical" evidence="5">
    <location>
        <begin position="248"/>
        <end position="267"/>
    </location>
</feature>
<reference evidence="7" key="1">
    <citation type="submission" date="2020-02" db="EMBL/GenBank/DDBJ databases">
        <authorList>
            <person name="Meier V. D."/>
        </authorList>
    </citation>
    <scope>NUCLEOTIDE SEQUENCE</scope>
    <source>
        <strain evidence="7">AVDCRST_MAG19</strain>
    </source>
</reference>
<evidence type="ECO:0000256" key="5">
    <source>
        <dbReference type="SAM" id="Phobius"/>
    </source>
</evidence>
<comment type="subcellular location">
    <subcellularLocation>
        <location evidence="1">Membrane</location>
        <topology evidence="1">Multi-pass membrane protein</topology>
    </subcellularLocation>
</comment>
<evidence type="ECO:0000256" key="4">
    <source>
        <dbReference type="ARBA" id="ARBA00023136"/>
    </source>
</evidence>
<dbReference type="Pfam" id="PF14378">
    <property type="entry name" value="PAP2_3"/>
    <property type="match status" value="1"/>
</dbReference>
<feature type="transmembrane region" description="Helical" evidence="5">
    <location>
        <begin position="274"/>
        <end position="293"/>
    </location>
</feature>
<accession>A0A6J4UWK5</accession>
<organism evidence="7">
    <name type="scientific">uncultured Thermomicrobiales bacterium</name>
    <dbReference type="NCBI Taxonomy" id="1645740"/>
    <lineage>
        <taxon>Bacteria</taxon>
        <taxon>Pseudomonadati</taxon>
        <taxon>Thermomicrobiota</taxon>
        <taxon>Thermomicrobia</taxon>
        <taxon>Thermomicrobiales</taxon>
        <taxon>environmental samples</taxon>
    </lineage>
</organism>
<dbReference type="EMBL" id="CADCWL010000072">
    <property type="protein sequence ID" value="CAA9559990.1"/>
    <property type="molecule type" value="Genomic_DNA"/>
</dbReference>
<dbReference type="GO" id="GO:0016020">
    <property type="term" value="C:membrane"/>
    <property type="evidence" value="ECO:0007669"/>
    <property type="project" value="UniProtKB-SubCell"/>
</dbReference>
<evidence type="ECO:0000256" key="2">
    <source>
        <dbReference type="ARBA" id="ARBA00022692"/>
    </source>
</evidence>
<keyword evidence="4 5" id="KW-0472">Membrane</keyword>
<feature type="domain" description="Inositolphosphotransferase Aur1/Ipt1" evidence="6">
    <location>
        <begin position="116"/>
        <end position="311"/>
    </location>
</feature>
<protein>
    <recommendedName>
        <fullName evidence="6">Inositolphosphotransferase Aur1/Ipt1 domain-containing protein</fullName>
    </recommendedName>
</protein>
<dbReference type="AlphaFoldDB" id="A0A6J4UWK5"/>
<feature type="transmembrane region" description="Helical" evidence="5">
    <location>
        <begin position="149"/>
        <end position="170"/>
    </location>
</feature>
<feature type="transmembrane region" description="Helical" evidence="5">
    <location>
        <begin position="177"/>
        <end position="198"/>
    </location>
</feature>
<feature type="transmembrane region" description="Helical" evidence="5">
    <location>
        <begin position="299"/>
        <end position="321"/>
    </location>
</feature>